<dbReference type="AlphaFoldDB" id="A0AA35WQ55"/>
<gene>
    <name evidence="1" type="ORF">GBAR_LOCUS16861</name>
</gene>
<proteinExistence type="predicted"/>
<accession>A0AA35WQ55</accession>
<protein>
    <submittedName>
        <fullName evidence="1">Uncharacterized protein</fullName>
    </submittedName>
</protein>
<evidence type="ECO:0000313" key="1">
    <source>
        <dbReference type="EMBL" id="CAI8029723.1"/>
    </source>
</evidence>
<keyword evidence="2" id="KW-1185">Reference proteome</keyword>
<sequence>AAPSLLLLWEGVAIPRSAEQPATEAMFVLINAERVLDTS</sequence>
<evidence type="ECO:0000313" key="2">
    <source>
        <dbReference type="Proteomes" id="UP001174909"/>
    </source>
</evidence>
<reference evidence="1" key="1">
    <citation type="submission" date="2023-03" db="EMBL/GenBank/DDBJ databases">
        <authorList>
            <person name="Steffen K."/>
            <person name="Cardenas P."/>
        </authorList>
    </citation>
    <scope>NUCLEOTIDE SEQUENCE</scope>
</reference>
<dbReference type="EMBL" id="CASHTH010002431">
    <property type="protein sequence ID" value="CAI8029723.1"/>
    <property type="molecule type" value="Genomic_DNA"/>
</dbReference>
<organism evidence="1 2">
    <name type="scientific">Geodia barretti</name>
    <name type="common">Barrett's horny sponge</name>
    <dbReference type="NCBI Taxonomy" id="519541"/>
    <lineage>
        <taxon>Eukaryota</taxon>
        <taxon>Metazoa</taxon>
        <taxon>Porifera</taxon>
        <taxon>Demospongiae</taxon>
        <taxon>Heteroscleromorpha</taxon>
        <taxon>Tetractinellida</taxon>
        <taxon>Astrophorina</taxon>
        <taxon>Geodiidae</taxon>
        <taxon>Geodia</taxon>
    </lineage>
</organism>
<name>A0AA35WQ55_GEOBA</name>
<dbReference type="Proteomes" id="UP001174909">
    <property type="component" value="Unassembled WGS sequence"/>
</dbReference>
<comment type="caution">
    <text evidence="1">The sequence shown here is derived from an EMBL/GenBank/DDBJ whole genome shotgun (WGS) entry which is preliminary data.</text>
</comment>
<feature type="non-terminal residue" evidence="1">
    <location>
        <position position="39"/>
    </location>
</feature>